<dbReference type="SUPFAM" id="SSF49265">
    <property type="entry name" value="Fibronectin type III"/>
    <property type="match status" value="1"/>
</dbReference>
<sequence>MKKQLLFVLFSLLISSIIYAQNASFQISPTCDGAVVNITGESGGTFTFNPTPTDGAVIDATTGTVTNAISGGTYTIEYTTSGTQPVTSSETFTVLLTPNANQPSDYEICDNDGDGFAEFDLTIMNQQILGGQDPNSFIVLYYLTQADADAQVNPLSSPFTNYTNPQTIYAVVNSTSGNCVSNVVTYNLIVNSLNINPLAFDMETCGYGNGVGVFDLTIFESQITNGNSSLLVSYFESSNDAVANTNPITNPTYYENFNSPYYQTITIRIEDPNSGCVNVSSELYLYVNELQVVQPTPLIAADPDNDGFTPFDLHLKDNEITGGVPNYIVTYHETQVDADNNTNALSSPYTNIVQNYQTVYARVESTYDNCSATVPLQLLTEYVPFQINETSLDACDGSATGVVMFDLTTANPDILSSVIASDYTVAYYEVYDDAILQTNAITNPSTYSYSPNIPIIYAGVTETSTGEYVFTTISLNVNPLPTINFNGDYSICDGTSIVLNPNTNDANYVFQWSTGETSQEIVVTTAGTYTVTITNPLTGCTNSDSVNVGVGTVFAIGTPQDLIACDGNAVFDLTTTLPEIINGEDPNTLTIGFYESQQDAFNNVNEIQNPTAYTSLSGSQTIYVSGYFNGSQIVCPAITSFNLVTENCPVLVDCAQPITSSFCYVNNNTQQFTYTSINGTPLQLVIVSGQVENNYDELIVLDSDGVTNLNATPYGNSGDVSNLTFIASGDSITIYVDSDLSINCQDNGYTSIDYVVTCFDTAAVPNCNASLIEPQDLAVDVNENTDLTWSPATGLVTGYYLTVALADGTVVLNNLDVGNVNTYNVGTLNYNTQYFVTITPYNANGNATTCITESFTTRADPNVIVDCAQGNAVNTTFCYINNETQQYNFSSSDGSTLYIVFNSGSTENNFDELIVLDSDGVTNLNADNPYGLNDDGDLTGLTFTTTGTTATIYIQSDGSVIGCENDVIDFDVFCSANIGFIEVNAFLDDNNDGVFNGTDTPFTNGFFTYEVNNDASINTVESNTGSFTIVNQVETNTYDITFATNTGYENCFTISTALFENVSVANGSTITVDFPITQQMPCEDLAVYLIPFSAPRPGFNYWNDLVIENLGSTTIASGTVTFIHDPLVNYVDATAFSSQVSVTPNATGATVDFTNLLPGESRVIWFRLYTPPTINLGEFVTSSATYSTASNDVVPENNISVISQEVIGSYDPNDITESHGREIVYNSFITTDEYLYYTIRFQNIGTAEAINVRIENTVDPLLDVSTLQMLNSKHDYVLTQNGNQLTWVFDNINLPAQSQDDFGSNGYVYFKIKPSAGYAIGTVIPNSAEIYFDFNAPVITNTFETEFIAQPLSVDEFNTNGFTLYPNPSNSIVNIKLNNITKEDAFVEVIDVQGKIVIKNTITESLQLNVKNLEAGVYFVKVNQNNNQIIKKLIVE</sequence>
<evidence type="ECO:0000259" key="3">
    <source>
        <dbReference type="PROSITE" id="PS50853"/>
    </source>
</evidence>
<dbReference type="Gene3D" id="2.60.40.10">
    <property type="entry name" value="Immunoglobulins"/>
    <property type="match status" value="1"/>
</dbReference>
<evidence type="ECO:0000256" key="1">
    <source>
        <dbReference type="ARBA" id="ARBA00022729"/>
    </source>
</evidence>
<organism evidence="4 5">
    <name type="scientific">Lacinutrix venerupis</name>
    <dbReference type="NCBI Taxonomy" id="1486034"/>
    <lineage>
        <taxon>Bacteria</taxon>
        <taxon>Pseudomonadati</taxon>
        <taxon>Bacteroidota</taxon>
        <taxon>Flavobacteriia</taxon>
        <taxon>Flavobacteriales</taxon>
        <taxon>Flavobacteriaceae</taxon>
        <taxon>Lacinutrix</taxon>
    </lineage>
</organism>
<dbReference type="NCBIfam" id="TIGR04183">
    <property type="entry name" value="Por_Secre_tail"/>
    <property type="match status" value="1"/>
</dbReference>
<accession>A0AAC9LLC1</accession>
<dbReference type="RefSeq" id="WP_076733715.1">
    <property type="nucleotide sequence ID" value="NZ_CP019352.1"/>
</dbReference>
<dbReference type="InterPro" id="IPR026444">
    <property type="entry name" value="Secre_tail"/>
</dbReference>
<name>A0AAC9LLC1_9FLAO</name>
<keyword evidence="1 2" id="KW-0732">Signal</keyword>
<reference evidence="4 5" key="1">
    <citation type="submission" date="2017-01" db="EMBL/GenBank/DDBJ databases">
        <title>Complete genome of Lacinutrix venerupis DOK2-8 isolated from seawater in Dokdo.</title>
        <authorList>
            <person name="Chi W.-J."/>
            <person name="Kim J.H."/>
        </authorList>
    </citation>
    <scope>NUCLEOTIDE SEQUENCE [LARGE SCALE GENOMIC DNA]</scope>
    <source>
        <strain evidence="4 5">DOK2-8</strain>
    </source>
</reference>
<dbReference type="KEGG" id="lvn:BWR22_10965"/>
<dbReference type="InterPro" id="IPR013783">
    <property type="entry name" value="Ig-like_fold"/>
</dbReference>
<dbReference type="CDD" id="cd00063">
    <property type="entry name" value="FN3"/>
    <property type="match status" value="1"/>
</dbReference>
<evidence type="ECO:0000313" key="4">
    <source>
        <dbReference type="EMBL" id="APY00811.1"/>
    </source>
</evidence>
<dbReference type="Pfam" id="PF24595">
    <property type="entry name" value="DUF7619"/>
    <property type="match status" value="1"/>
</dbReference>
<feature type="signal peptide" evidence="2">
    <location>
        <begin position="1"/>
        <end position="20"/>
    </location>
</feature>
<dbReference type="InterPro" id="IPR055353">
    <property type="entry name" value="DUF7619"/>
</dbReference>
<feature type="domain" description="Fibronectin type-III" evidence="3">
    <location>
        <begin position="773"/>
        <end position="860"/>
    </location>
</feature>
<dbReference type="Proteomes" id="UP000187506">
    <property type="component" value="Chromosome"/>
</dbReference>
<evidence type="ECO:0000256" key="2">
    <source>
        <dbReference type="SAM" id="SignalP"/>
    </source>
</evidence>
<dbReference type="Pfam" id="PF18962">
    <property type="entry name" value="Por_Secre_tail"/>
    <property type="match status" value="1"/>
</dbReference>
<dbReference type="Pfam" id="PF00041">
    <property type="entry name" value="fn3"/>
    <property type="match status" value="1"/>
</dbReference>
<dbReference type="InterPro" id="IPR003961">
    <property type="entry name" value="FN3_dom"/>
</dbReference>
<dbReference type="PROSITE" id="PS50853">
    <property type="entry name" value="FN3"/>
    <property type="match status" value="1"/>
</dbReference>
<feature type="chain" id="PRO_5042113260" description="Fibronectin type-III domain-containing protein" evidence="2">
    <location>
        <begin position="21"/>
        <end position="1436"/>
    </location>
</feature>
<protein>
    <recommendedName>
        <fullName evidence="3">Fibronectin type-III domain-containing protein</fullName>
    </recommendedName>
</protein>
<dbReference type="EMBL" id="CP019352">
    <property type="protein sequence ID" value="APY00811.1"/>
    <property type="molecule type" value="Genomic_DNA"/>
</dbReference>
<evidence type="ECO:0000313" key="5">
    <source>
        <dbReference type="Proteomes" id="UP000187506"/>
    </source>
</evidence>
<proteinExistence type="predicted"/>
<keyword evidence="5" id="KW-1185">Reference proteome</keyword>
<gene>
    <name evidence="4" type="ORF">BWR22_10965</name>
</gene>
<dbReference type="InterPro" id="IPR036116">
    <property type="entry name" value="FN3_sf"/>
</dbReference>